<proteinExistence type="inferred from homology"/>
<dbReference type="PANTHER" id="PTHR11941:SF54">
    <property type="entry name" value="ENOYL-COA HYDRATASE, MITOCHONDRIAL"/>
    <property type="match status" value="1"/>
</dbReference>
<comment type="similarity">
    <text evidence="1">Belongs to the enoyl-CoA hydratase/isomerase family.</text>
</comment>
<sequence length="256" mass="27277">MVEASNTKGTQNDSIPATLEWQDDVALVTICRPQRRNAVNHATLLLLQQFQEEARGRARVLVLTGEGEGFCAGADLTGVEDEEFGSALSATLRGFTLLPCITLAAVHGHALGAGTQLAVACDLRTATPTSVFGVPAAKLGLAVDQWTIERVARECGGAIARNMLLGTSTYSGEQMHTQGAVHKLGTLSDALEWARYLATLAPITIAAHKRGLEAVAEKLVNDAEFEALRAQAWASADAHEGRTAFLEKRKARFTGK</sequence>
<dbReference type="Pfam" id="PF00378">
    <property type="entry name" value="ECH_1"/>
    <property type="match status" value="1"/>
</dbReference>
<dbReference type="EMBL" id="CAFBQU010000006">
    <property type="protein sequence ID" value="CAB5061723.1"/>
    <property type="molecule type" value="Genomic_DNA"/>
</dbReference>
<name>A0A6J7U718_9ZZZZ</name>
<dbReference type="CDD" id="cd06558">
    <property type="entry name" value="crotonase-like"/>
    <property type="match status" value="1"/>
</dbReference>
<dbReference type="GO" id="GO:0006635">
    <property type="term" value="P:fatty acid beta-oxidation"/>
    <property type="evidence" value="ECO:0007669"/>
    <property type="project" value="TreeGrafter"/>
</dbReference>
<gene>
    <name evidence="2" type="ORF">UFOPK4098_01050</name>
    <name evidence="3" type="ORF">UFOPK4347_00410</name>
</gene>
<evidence type="ECO:0000313" key="2">
    <source>
        <dbReference type="EMBL" id="CAB5024468.1"/>
    </source>
</evidence>
<protein>
    <submittedName>
        <fullName evidence="3">Unannotated protein</fullName>
    </submittedName>
</protein>
<dbReference type="PROSITE" id="PS00166">
    <property type="entry name" value="ENOYL_COA_HYDRATASE"/>
    <property type="match status" value="1"/>
</dbReference>
<dbReference type="InterPro" id="IPR001753">
    <property type="entry name" value="Enoyl-CoA_hydra/iso"/>
</dbReference>
<evidence type="ECO:0000256" key="1">
    <source>
        <dbReference type="ARBA" id="ARBA00005254"/>
    </source>
</evidence>
<dbReference type="SUPFAM" id="SSF52096">
    <property type="entry name" value="ClpP/crotonase"/>
    <property type="match status" value="1"/>
</dbReference>
<dbReference type="Gene3D" id="3.90.226.10">
    <property type="entry name" value="2-enoyl-CoA Hydratase, Chain A, domain 1"/>
    <property type="match status" value="1"/>
</dbReference>
<dbReference type="InterPro" id="IPR018376">
    <property type="entry name" value="Enoyl-CoA_hyd/isom_CS"/>
</dbReference>
<reference evidence="3" key="1">
    <citation type="submission" date="2020-05" db="EMBL/GenBank/DDBJ databases">
        <authorList>
            <person name="Chiriac C."/>
            <person name="Salcher M."/>
            <person name="Ghai R."/>
            <person name="Kavagutti S V."/>
        </authorList>
    </citation>
    <scope>NUCLEOTIDE SEQUENCE</scope>
</reference>
<dbReference type="GO" id="GO:0003824">
    <property type="term" value="F:catalytic activity"/>
    <property type="evidence" value="ECO:0007669"/>
    <property type="project" value="InterPro"/>
</dbReference>
<accession>A0A6J7U718</accession>
<dbReference type="AlphaFoldDB" id="A0A6J7U718"/>
<evidence type="ECO:0000313" key="3">
    <source>
        <dbReference type="EMBL" id="CAB5061723.1"/>
    </source>
</evidence>
<dbReference type="EMBL" id="CAFBPN010000058">
    <property type="protein sequence ID" value="CAB5024468.1"/>
    <property type="molecule type" value="Genomic_DNA"/>
</dbReference>
<organism evidence="3">
    <name type="scientific">freshwater metagenome</name>
    <dbReference type="NCBI Taxonomy" id="449393"/>
    <lineage>
        <taxon>unclassified sequences</taxon>
        <taxon>metagenomes</taxon>
        <taxon>ecological metagenomes</taxon>
    </lineage>
</organism>
<dbReference type="InterPro" id="IPR029045">
    <property type="entry name" value="ClpP/crotonase-like_dom_sf"/>
</dbReference>
<dbReference type="PANTHER" id="PTHR11941">
    <property type="entry name" value="ENOYL-COA HYDRATASE-RELATED"/>
    <property type="match status" value="1"/>
</dbReference>